<comment type="caution">
    <text evidence="2">The sequence shown here is derived from an EMBL/GenBank/DDBJ whole genome shotgun (WGS) entry which is preliminary data.</text>
</comment>
<evidence type="ECO:0000313" key="3">
    <source>
        <dbReference type="Proteomes" id="UP001589691"/>
    </source>
</evidence>
<name>A0ABV5WVA9_9LACO</name>
<evidence type="ECO:0000256" key="1">
    <source>
        <dbReference type="SAM" id="MobiDB-lite"/>
    </source>
</evidence>
<dbReference type="EMBL" id="JBHLZY010000025">
    <property type="protein sequence ID" value="MFB9770076.1"/>
    <property type="molecule type" value="Genomic_DNA"/>
</dbReference>
<keyword evidence="3" id="KW-1185">Reference proteome</keyword>
<gene>
    <name evidence="2" type="ORF">ACFFLI_09405</name>
</gene>
<proteinExistence type="predicted"/>
<dbReference type="Proteomes" id="UP001589691">
    <property type="component" value="Unassembled WGS sequence"/>
</dbReference>
<sequence length="104" mass="11523">MRRRRGSLLISVVSFLLIAGAFETTRYQRFQERQELYQLILKSYDNPYPAYQPPAPKKPSRPHRPANQSQPAANGLEAGTMPPSGAQQTTPPPPTTASQQAESS</sequence>
<organism evidence="2 3">
    <name type="scientific">Lactiplantibacillus modestisalitolerans</name>
    <dbReference type="NCBI Taxonomy" id="1457219"/>
    <lineage>
        <taxon>Bacteria</taxon>
        <taxon>Bacillati</taxon>
        <taxon>Bacillota</taxon>
        <taxon>Bacilli</taxon>
        <taxon>Lactobacillales</taxon>
        <taxon>Lactobacillaceae</taxon>
        <taxon>Lactiplantibacillus</taxon>
    </lineage>
</organism>
<evidence type="ECO:0000313" key="2">
    <source>
        <dbReference type="EMBL" id="MFB9770076.1"/>
    </source>
</evidence>
<feature type="region of interest" description="Disordered" evidence="1">
    <location>
        <begin position="47"/>
        <end position="104"/>
    </location>
</feature>
<dbReference type="RefSeq" id="WP_137642142.1">
    <property type="nucleotide sequence ID" value="NZ_BJEA01000004.1"/>
</dbReference>
<accession>A0ABV5WVA9</accession>
<protein>
    <submittedName>
        <fullName evidence="2">Uncharacterized protein</fullName>
    </submittedName>
</protein>
<reference evidence="2 3" key="1">
    <citation type="submission" date="2024-09" db="EMBL/GenBank/DDBJ databases">
        <authorList>
            <person name="Sun Q."/>
            <person name="Mori K."/>
        </authorList>
    </citation>
    <scope>NUCLEOTIDE SEQUENCE [LARGE SCALE GENOMIC DNA]</scope>
    <source>
        <strain evidence="2 3">TBRC 4576</strain>
    </source>
</reference>